<keyword evidence="4" id="KW-1185">Reference proteome</keyword>
<dbReference type="AlphaFoldDB" id="A0A6M4H1D3"/>
<dbReference type="EMBL" id="CP053069">
    <property type="protein sequence ID" value="QJR12948.1"/>
    <property type="molecule type" value="Genomic_DNA"/>
</dbReference>
<name>A0A6M4H1D3_9PROT</name>
<feature type="domain" description="Rhodanese" evidence="2">
    <location>
        <begin position="216"/>
        <end position="300"/>
    </location>
</feature>
<sequence length="551" mass="59601">MKMLKTWIPVFTGMTFLFRRVMFPFAGIAMVLFAQSALASNLIDAAWLAKNRETAGVLLIDAQPPNLYAKQHIPGAVNADVFRLASFGVRDMPLAEIEKMFQAMGLTPGKKVVMYDQGGTWFATRLFFSLTYYGFPAKDLFILDGGIAKWQALGLPVTKDATPAPSPGTFRVTKTNEDVRARMPELVAASGDTGGKVLVDALGLDYHYGATGFFNKAGHIPHAVSLPSEDLFNADKTFKSPEEMKAMLSLVGIRSDQEIQAHCGGGGAASVPYFALKHIVGYPKVKLSLESQLGWLQDDRDLPFWTYGAPGMMRETDWLQAWGGKMLRMYGIARVSVVDVRPAAAYSQGHVPFALNVPAESFRGNIGDPVKLAEILGASGVDPSHEAVVVSNAGVTKDAALAYVLLERLGQKKVSIFMESMDSIESLDRMSRRGFAVTKDVSPVRPVVYTAKTQPAAANASSAIPRVFIASGSQVPAKAPEGKVVHVPYTELLKPDGTPKEAKDIWAVLTKAGVPRYAELVAFSDDPGEAAVNYYVLKLMGYPAVKMLTPA</sequence>
<protein>
    <recommendedName>
        <fullName evidence="2">Rhodanese domain-containing protein</fullName>
    </recommendedName>
</protein>
<dbReference type="PANTHER" id="PTHR43855:SF1">
    <property type="entry name" value="THIOSULFATE SULFURTRANSFERASE"/>
    <property type="match status" value="1"/>
</dbReference>
<evidence type="ECO:0000259" key="2">
    <source>
        <dbReference type="PROSITE" id="PS50206"/>
    </source>
</evidence>
<organism evidence="3 4">
    <name type="scientific">Usitatibacter rugosus</name>
    <dbReference type="NCBI Taxonomy" id="2732067"/>
    <lineage>
        <taxon>Bacteria</taxon>
        <taxon>Pseudomonadati</taxon>
        <taxon>Pseudomonadota</taxon>
        <taxon>Betaproteobacteria</taxon>
        <taxon>Nitrosomonadales</taxon>
        <taxon>Usitatibacteraceae</taxon>
        <taxon>Usitatibacter</taxon>
    </lineage>
</organism>
<evidence type="ECO:0000313" key="4">
    <source>
        <dbReference type="Proteomes" id="UP000501534"/>
    </source>
</evidence>
<evidence type="ECO:0000256" key="1">
    <source>
        <dbReference type="ARBA" id="ARBA00022737"/>
    </source>
</evidence>
<dbReference type="PANTHER" id="PTHR43855">
    <property type="entry name" value="THIOSULFATE SULFURTRANSFERASE"/>
    <property type="match status" value="1"/>
</dbReference>
<dbReference type="CDD" id="cd01448">
    <property type="entry name" value="TST_Repeat_1"/>
    <property type="match status" value="1"/>
</dbReference>
<dbReference type="InterPro" id="IPR051126">
    <property type="entry name" value="Thiosulfate_sulfurtransferase"/>
</dbReference>
<dbReference type="InterPro" id="IPR036873">
    <property type="entry name" value="Rhodanese-like_dom_sf"/>
</dbReference>
<accession>A0A6M4H1D3</accession>
<dbReference type="Pfam" id="PF00581">
    <property type="entry name" value="Rhodanese"/>
    <property type="match status" value="2"/>
</dbReference>
<dbReference type="SUPFAM" id="SSF52821">
    <property type="entry name" value="Rhodanese/Cell cycle control phosphatase"/>
    <property type="match status" value="4"/>
</dbReference>
<dbReference type="Proteomes" id="UP000501534">
    <property type="component" value="Chromosome"/>
</dbReference>
<dbReference type="Gene3D" id="3.40.250.10">
    <property type="entry name" value="Rhodanese-like domain"/>
    <property type="match status" value="4"/>
</dbReference>
<keyword evidence="1" id="KW-0677">Repeat</keyword>
<dbReference type="PROSITE" id="PS50206">
    <property type="entry name" value="RHODANESE_3"/>
    <property type="match status" value="3"/>
</dbReference>
<reference evidence="3 4" key="1">
    <citation type="submission" date="2020-04" db="EMBL/GenBank/DDBJ databases">
        <title>Usitatibacter rugosus gen. nov., sp. nov. and Usitatibacter palustris sp. nov., novel members of Usitatibacteraceae fam. nov. within the order Nitrosomonadales isolated from soil.</title>
        <authorList>
            <person name="Huber K.J."/>
            <person name="Neumann-Schaal M."/>
            <person name="Geppert A."/>
            <person name="Luckner M."/>
            <person name="Wanner G."/>
            <person name="Overmann J."/>
        </authorList>
    </citation>
    <scope>NUCLEOTIDE SEQUENCE [LARGE SCALE GENOMIC DNA]</scope>
    <source>
        <strain evidence="3 4">0125_3</strain>
    </source>
</reference>
<evidence type="ECO:0000313" key="3">
    <source>
        <dbReference type="EMBL" id="QJR12948.1"/>
    </source>
</evidence>
<feature type="domain" description="Rhodanese" evidence="2">
    <location>
        <begin position="331"/>
        <end position="426"/>
    </location>
</feature>
<dbReference type="KEGG" id="uru:DSM104443_04042"/>
<feature type="domain" description="Rhodanese" evidence="2">
    <location>
        <begin position="53"/>
        <end position="159"/>
    </location>
</feature>
<proteinExistence type="predicted"/>
<dbReference type="RefSeq" id="WP_171095602.1">
    <property type="nucleotide sequence ID" value="NZ_CP053069.1"/>
</dbReference>
<dbReference type="SMART" id="SM00450">
    <property type="entry name" value="RHOD"/>
    <property type="match status" value="3"/>
</dbReference>
<dbReference type="InterPro" id="IPR001763">
    <property type="entry name" value="Rhodanese-like_dom"/>
</dbReference>
<gene>
    <name evidence="3" type="ORF">DSM104443_04042</name>
</gene>